<accession>A4BZI3</accession>
<dbReference type="EMBL" id="AAOG01000002">
    <property type="protein sequence ID" value="EAR12576.1"/>
    <property type="molecule type" value="Genomic_DNA"/>
</dbReference>
<dbReference type="HOGENOM" id="CLU_3028375_0_0_10"/>
<evidence type="ECO:0000313" key="1">
    <source>
        <dbReference type="EMBL" id="EAR12576.1"/>
    </source>
</evidence>
<name>A4BZI3_9FLAO</name>
<dbReference type="STRING" id="313594.PI23P_08120"/>
<evidence type="ECO:0000313" key="2">
    <source>
        <dbReference type="Proteomes" id="UP000003053"/>
    </source>
</evidence>
<organism evidence="1 2">
    <name type="scientific">Polaribacter irgensii 23-P</name>
    <dbReference type="NCBI Taxonomy" id="313594"/>
    <lineage>
        <taxon>Bacteria</taxon>
        <taxon>Pseudomonadati</taxon>
        <taxon>Bacteroidota</taxon>
        <taxon>Flavobacteriia</taxon>
        <taxon>Flavobacteriales</taxon>
        <taxon>Flavobacteriaceae</taxon>
    </lineage>
</organism>
<protein>
    <submittedName>
        <fullName evidence="1">Uncharacterized protein</fullName>
    </submittedName>
</protein>
<proteinExistence type="predicted"/>
<dbReference type="AlphaFoldDB" id="A4BZI3"/>
<keyword evidence="2" id="KW-1185">Reference proteome</keyword>
<reference evidence="1 2" key="1">
    <citation type="submission" date="2006-02" db="EMBL/GenBank/DDBJ databases">
        <authorList>
            <person name="Murray A."/>
            <person name="Staley J."/>
            <person name="Ferriera S."/>
            <person name="Johnson J."/>
            <person name="Kravitz S."/>
            <person name="Halpern A."/>
            <person name="Remington K."/>
            <person name="Beeson K."/>
            <person name="Tran B."/>
            <person name="Rogers Y.-H."/>
            <person name="Friedman R."/>
            <person name="Venter J.C."/>
        </authorList>
    </citation>
    <scope>NUCLEOTIDE SEQUENCE [LARGE SCALE GENOMIC DNA]</scope>
    <source>
        <strain evidence="1 2">23-P</strain>
    </source>
</reference>
<dbReference type="Proteomes" id="UP000003053">
    <property type="component" value="Unassembled WGS sequence"/>
</dbReference>
<sequence>MDKKERNIRLDKVNCSYLLKDVCQNGLLGACIVHWVISFKRATNLSQKVIDKKND</sequence>
<comment type="caution">
    <text evidence="1">The sequence shown here is derived from an EMBL/GenBank/DDBJ whole genome shotgun (WGS) entry which is preliminary data.</text>
</comment>
<gene>
    <name evidence="1" type="ORF">PI23P_08120</name>
</gene>